<protein>
    <recommendedName>
        <fullName evidence="13">Lipase 3</fullName>
    </recommendedName>
</protein>
<feature type="chain" id="PRO_5042166703" description="Lipase 3" evidence="8">
    <location>
        <begin position="26"/>
        <end position="1397"/>
    </location>
</feature>
<evidence type="ECO:0000256" key="7">
    <source>
        <dbReference type="SAM" id="Phobius"/>
    </source>
</evidence>
<feature type="transmembrane region" description="Helical" evidence="7">
    <location>
        <begin position="722"/>
        <end position="742"/>
    </location>
</feature>
<keyword evidence="12" id="KW-1185">Reference proteome</keyword>
<evidence type="ECO:0000313" key="11">
    <source>
        <dbReference type="EMBL" id="KAI9553827.1"/>
    </source>
</evidence>
<feature type="domain" description="Partial AB-hydrolase lipase" evidence="9">
    <location>
        <begin position="1031"/>
        <end position="1090"/>
    </location>
</feature>
<evidence type="ECO:0000313" key="12">
    <source>
        <dbReference type="Proteomes" id="UP000820818"/>
    </source>
</evidence>
<dbReference type="PANTHER" id="PTHR11005">
    <property type="entry name" value="LYSOSOMAL ACID LIPASE-RELATED"/>
    <property type="match status" value="1"/>
</dbReference>
<evidence type="ECO:0000256" key="1">
    <source>
        <dbReference type="ARBA" id="ARBA00010701"/>
    </source>
</evidence>
<evidence type="ECO:0000256" key="4">
    <source>
        <dbReference type="ARBA" id="ARBA00022963"/>
    </source>
</evidence>
<organism evidence="11 12">
    <name type="scientific">Daphnia sinensis</name>
    <dbReference type="NCBI Taxonomy" id="1820382"/>
    <lineage>
        <taxon>Eukaryota</taxon>
        <taxon>Metazoa</taxon>
        <taxon>Ecdysozoa</taxon>
        <taxon>Arthropoda</taxon>
        <taxon>Crustacea</taxon>
        <taxon>Branchiopoda</taxon>
        <taxon>Diplostraca</taxon>
        <taxon>Cladocera</taxon>
        <taxon>Anomopoda</taxon>
        <taxon>Daphniidae</taxon>
        <taxon>Daphnia</taxon>
        <taxon>Daphnia similis group</taxon>
    </lineage>
</organism>
<dbReference type="InterPro" id="IPR006693">
    <property type="entry name" value="AB_hydrolase_lipase"/>
</dbReference>
<dbReference type="InterPro" id="IPR029058">
    <property type="entry name" value="AB_hydrolase_fold"/>
</dbReference>
<dbReference type="GO" id="GO:0016042">
    <property type="term" value="P:lipid catabolic process"/>
    <property type="evidence" value="ECO:0007669"/>
    <property type="project" value="UniProtKB-KW"/>
</dbReference>
<dbReference type="Pfam" id="PF04083">
    <property type="entry name" value="Abhydro_lipase"/>
    <property type="match status" value="3"/>
</dbReference>
<dbReference type="EMBL" id="WJBH02000008">
    <property type="protein sequence ID" value="KAI9553827.1"/>
    <property type="molecule type" value="Genomic_DNA"/>
</dbReference>
<feature type="signal peptide" evidence="8">
    <location>
        <begin position="1"/>
        <end position="25"/>
    </location>
</feature>
<proteinExistence type="inferred from homology"/>
<feature type="transmembrane region" description="Helical" evidence="7">
    <location>
        <begin position="503"/>
        <end position="525"/>
    </location>
</feature>
<keyword evidence="7" id="KW-1133">Transmembrane helix</keyword>
<keyword evidence="6" id="KW-0325">Glycoprotein</keyword>
<feature type="domain" description="Serine aminopeptidase S33" evidence="10">
    <location>
        <begin position="655"/>
        <end position="776"/>
    </location>
</feature>
<dbReference type="GO" id="GO:0016787">
    <property type="term" value="F:hydrolase activity"/>
    <property type="evidence" value="ECO:0007669"/>
    <property type="project" value="UniProtKB-KW"/>
</dbReference>
<name>A0AAD5KJJ1_9CRUS</name>
<evidence type="ECO:0008006" key="13">
    <source>
        <dbReference type="Google" id="ProtNLM"/>
    </source>
</evidence>
<dbReference type="SUPFAM" id="SSF53474">
    <property type="entry name" value="alpha/beta-Hydrolases"/>
    <property type="match status" value="3"/>
</dbReference>
<evidence type="ECO:0000256" key="3">
    <source>
        <dbReference type="ARBA" id="ARBA00022801"/>
    </source>
</evidence>
<dbReference type="FunFam" id="3.40.50.1820:FF:000021">
    <property type="entry name" value="Lipase"/>
    <property type="match status" value="3"/>
</dbReference>
<evidence type="ECO:0000259" key="9">
    <source>
        <dbReference type="Pfam" id="PF04083"/>
    </source>
</evidence>
<evidence type="ECO:0000256" key="2">
    <source>
        <dbReference type="ARBA" id="ARBA00022729"/>
    </source>
</evidence>
<keyword evidence="7" id="KW-0812">Transmembrane</keyword>
<feature type="domain" description="Partial AB-hydrolase lipase" evidence="9">
    <location>
        <begin position="98"/>
        <end position="157"/>
    </location>
</feature>
<keyword evidence="5" id="KW-0443">Lipid metabolism</keyword>
<dbReference type="Gene3D" id="3.40.50.1820">
    <property type="entry name" value="alpha/beta hydrolase"/>
    <property type="match status" value="3"/>
</dbReference>
<dbReference type="Proteomes" id="UP000820818">
    <property type="component" value="Linkage Group LG8"/>
</dbReference>
<evidence type="ECO:0000256" key="6">
    <source>
        <dbReference type="ARBA" id="ARBA00023180"/>
    </source>
</evidence>
<comment type="similarity">
    <text evidence="1">Belongs to the AB hydrolase superfamily. Lipase family.</text>
</comment>
<keyword evidence="4" id="KW-0442">Lipid degradation</keyword>
<sequence length="1397" mass="157960">MVVMSRMPVLVPVIFVLSLCFVSRSTNCFVLSETSYLGKSTHIFRHKINEVANVISKARQHLPGGRVFNKEKQLKLDDKFVNLTALPYDYEGTMNSVQIIVNRGYPVASYSVATEDGYILEVHRIPGRKGQTSDLGTGKPVFLQHGLLCSSADWLISPSDRSLAFILADRGYDVWLGNARGNIYSRKHKTLNQNKDAYWNFSWDEMGKFDIPAVLNFVLSKTNRDKLIYIGHSMGCSMLFVAISTFPHLASKIEMMFAFAPATSLARATSPVIRIAGPFIKHLEFLLKLLRTRAFLSQESSLVYLQRRFCSKNVAWASLCRNILFLIVGDDIDNLDVEMLPVINGNAPAGTSVRTIAQFAMNYNSGATFVPYNFGLLGNYLRYGKLRPPPYDLSKVTIPVYLFYGPNDRLVVPEDVRWLADKLPNVKETIMVDDKSYNHASFLWGKNNNRLVYDRVISRLPPPAYPTKLVCNHKILSPKNKFFISMAVPTRDISQLEVMNFRIVLLVCVTMILANAHMSLPVMSLDAIRTNQQRRGKFNRKSSYPWFSEQWLSRTAHSLFESKMPHLGMGQKRDKNPVPEDPEARMTSIEIITGRGYPAETYSVVTEDGYILELHRIPHGKNYAAASRPRGKPILFQHGFLGSSADWLISPTDRNLAFQLADLGYDIWISNARGNTYSRKHQRLNPSEEAFWNFSWDEMGRYDIPAVIHFILARNGRPEMKLIYIGYSMGAAMFFVAMIAHPELNSKIEVMIALGPAASLANIASPVLRAMAPFGKHIEFFFRIARVRNFMFNDMPFNRVRAMFCRKNYLRAAMCRNVLFLLVGHDNGHFDLNLLPVIDGHLPAGTSVRTLSHFVMNHLSGENFSPYDYGLLGNIQRYGTPVRPPYDLSKVTAPVYLFYGASDYLSTSKDVIWLSQRLPNVKELIKVDDTHYNHFDFLWAKDNNRLIYNKIFSILPPSTNLLFALIVLRDKTNVELPNHPLGLWQDFCFYTTTLYSLGVIFVALGLANASPLLDKIRHHSSRGDEEIYMTTAQIIVNRGYPVELHYVETSDGYLLEAQRIPYGKNSGPAPNKPVVFLQHGLLSSSADWIIGPTESALGYLLADAGYDVWLGAVRGNTYGRNHTTLSPDNDSSFWDFSFDQIGQYDVPANLRYILAYTNQPTLSYVGHSQGTLTFYIAMETNPDLNEKVNMMFALAPITTVAHMRSPLRLIAPYADNLEVIANLLGIDEFLPSSDFFDLMGQEECQANSTSIVVCESILFLICGPDVSELDPALISLIVSHTPARTSVQNMLHYAQEYNYAYYAHYDFGTLGNANNYGQETPPLYNAGKVTAPMITFWGDNDWLADPVDVAWAESQFPNLRESVHIAHFNHLDFLWAIHVKELVNDVILFNMPIKPQT</sequence>
<keyword evidence="7" id="KW-0472">Membrane</keyword>
<evidence type="ECO:0000256" key="8">
    <source>
        <dbReference type="SAM" id="SignalP"/>
    </source>
</evidence>
<dbReference type="Pfam" id="PF12146">
    <property type="entry name" value="Hydrolase_4"/>
    <property type="match status" value="1"/>
</dbReference>
<evidence type="ECO:0000259" key="10">
    <source>
        <dbReference type="Pfam" id="PF12146"/>
    </source>
</evidence>
<evidence type="ECO:0000256" key="5">
    <source>
        <dbReference type="ARBA" id="ARBA00023098"/>
    </source>
</evidence>
<keyword evidence="2 8" id="KW-0732">Signal</keyword>
<accession>A0AAD5KJJ1</accession>
<keyword evidence="3" id="KW-0378">Hydrolase</keyword>
<gene>
    <name evidence="11" type="ORF">GHT06_019096</name>
</gene>
<comment type="caution">
    <text evidence="11">The sequence shown here is derived from an EMBL/GenBank/DDBJ whole genome shotgun (WGS) entry which is preliminary data.</text>
</comment>
<dbReference type="InterPro" id="IPR022742">
    <property type="entry name" value="Hydrolase_4"/>
</dbReference>
<feature type="domain" description="Partial AB-hydrolase lipase" evidence="9">
    <location>
        <begin position="590"/>
        <end position="650"/>
    </location>
</feature>
<reference evidence="11 12" key="1">
    <citation type="submission" date="2022-05" db="EMBL/GenBank/DDBJ databases">
        <title>A multi-omics perspective on studying reproductive biology in Daphnia sinensis.</title>
        <authorList>
            <person name="Jia J."/>
        </authorList>
    </citation>
    <scope>NUCLEOTIDE SEQUENCE [LARGE SCALE GENOMIC DNA]</scope>
    <source>
        <strain evidence="11 12">WSL</strain>
    </source>
</reference>